<dbReference type="Proteomes" id="UP000694941">
    <property type="component" value="Unplaced"/>
</dbReference>
<dbReference type="CDD" id="cd20956">
    <property type="entry name" value="IgI_4_Dscam"/>
    <property type="match status" value="1"/>
</dbReference>
<feature type="non-terminal residue" evidence="4">
    <location>
        <position position="726"/>
    </location>
</feature>
<dbReference type="Pfam" id="PF07679">
    <property type="entry name" value="I-set"/>
    <property type="match status" value="3"/>
</dbReference>
<dbReference type="RefSeq" id="XP_022257770.1">
    <property type="nucleotide sequence ID" value="XM_022402062.1"/>
</dbReference>
<feature type="non-terminal residue" evidence="4">
    <location>
        <position position="1"/>
    </location>
</feature>
<evidence type="ECO:0000259" key="2">
    <source>
        <dbReference type="PROSITE" id="PS50835"/>
    </source>
</evidence>
<dbReference type="Gene3D" id="2.60.40.10">
    <property type="entry name" value="Immunoglobulins"/>
    <property type="match status" value="8"/>
</dbReference>
<dbReference type="PROSITE" id="PS50835">
    <property type="entry name" value="IG_LIKE"/>
    <property type="match status" value="7"/>
</dbReference>
<evidence type="ECO:0000256" key="1">
    <source>
        <dbReference type="ARBA" id="ARBA00023319"/>
    </source>
</evidence>
<dbReference type="PANTHER" id="PTHR10075">
    <property type="entry name" value="BASIGIN RELATED"/>
    <property type="match status" value="1"/>
</dbReference>
<keyword evidence="3" id="KW-1185">Reference proteome</keyword>
<dbReference type="InterPro" id="IPR036179">
    <property type="entry name" value="Ig-like_dom_sf"/>
</dbReference>
<feature type="domain" description="Ig-like" evidence="2">
    <location>
        <begin position="405"/>
        <end position="498"/>
    </location>
</feature>
<sequence>QSYRVEKRSPTFMYEPPSKVDFSNSTGTVIPCSVRGTPTPLVRWETRDSIPVRDIPEIRRVRPDGSLVFSPFGADEYKQEIHATVYRCVATNTVGSITSRDIYVRGIVNQHYSIDVHDIFTTVGNTAVLHCHIPNHMKDFVTVTSWTEKPTGTVIQPSSVMSPSGRYIMFPTGELHIRSVDMSYSYRKYSCQARNRLIGEVITSATLGRLTVREPHHETPPKIDSTKSRLTAKQGEIVALPCVARGYPIPIYYWLKEEVGGAYHVSVGQRITQLDGSLVIHRLNKEDSGTYICIANNTLGEDRISMELRVYAPLSAEIIPVRQLIRLGGSAGINCTLRGYPIHSVTWQKDSSVIPVSNKRIRVNWDHLQIYSVVREDAGVYQCFIYNNMESAQAATELTLGDETPEFQDTFHEMTLQPGHLVSLKCVASGSPLPEIAWQLDGALLPESHRIRLGDYVTPGGVVVSYVNISSSRIEDGGEYECKANNGVGSISHSARVNIFGPPVVRRMRNITVVAGEVLIIRCPVGGYPLETIHWERAGVRLPYNHRQKVHKNGTLEVHHVERATDEGPYTCVAKNKEGQSDDKTAFVKIRVKPVIEPFTFPRTLKELQRASAVCTVSSGDLPIRIRWFKNEQPITHDNGILINEVVDYSSHLLFESVRLKHRGNYTCIASNDAGTVSHTATMVIHVPPRWIIEPFDMSVIKGRGIVVNCQAEGFPEPRIRWAKSA</sequence>
<organism evidence="3 4">
    <name type="scientific">Limulus polyphemus</name>
    <name type="common">Atlantic horseshoe crab</name>
    <dbReference type="NCBI Taxonomy" id="6850"/>
    <lineage>
        <taxon>Eukaryota</taxon>
        <taxon>Metazoa</taxon>
        <taxon>Ecdysozoa</taxon>
        <taxon>Arthropoda</taxon>
        <taxon>Chelicerata</taxon>
        <taxon>Merostomata</taxon>
        <taxon>Xiphosura</taxon>
        <taxon>Limulidae</taxon>
        <taxon>Limulus</taxon>
    </lineage>
</organism>
<dbReference type="SMART" id="SM00409">
    <property type="entry name" value="IG"/>
    <property type="match status" value="6"/>
</dbReference>
<feature type="domain" description="Ig-like" evidence="2">
    <location>
        <begin position="502"/>
        <end position="588"/>
    </location>
</feature>
<name>A0ABM1TPG4_LIMPO</name>
<feature type="domain" description="Ig-like" evidence="2">
    <location>
        <begin position="221"/>
        <end position="305"/>
    </location>
</feature>
<dbReference type="InterPro" id="IPR007110">
    <property type="entry name" value="Ig-like_dom"/>
</dbReference>
<accession>A0ABM1TPG4</accession>
<proteinExistence type="predicted"/>
<feature type="domain" description="Ig-like" evidence="2">
    <location>
        <begin position="594"/>
        <end position="684"/>
    </location>
</feature>
<dbReference type="SUPFAM" id="SSF48726">
    <property type="entry name" value="Immunoglobulin"/>
    <property type="match status" value="8"/>
</dbReference>
<dbReference type="InterPro" id="IPR013098">
    <property type="entry name" value="Ig_I-set"/>
</dbReference>
<protein>
    <submittedName>
        <fullName evidence="4">Down syndrome cell adhesion molecule-like protein Dscam2</fullName>
    </submittedName>
</protein>
<evidence type="ECO:0000313" key="3">
    <source>
        <dbReference type="Proteomes" id="UP000694941"/>
    </source>
</evidence>
<dbReference type="InterPro" id="IPR003598">
    <property type="entry name" value="Ig_sub2"/>
</dbReference>
<keyword evidence="1" id="KW-0393">Immunoglobulin domain</keyword>
<dbReference type="Pfam" id="PF13927">
    <property type="entry name" value="Ig_3"/>
    <property type="match status" value="2"/>
</dbReference>
<reference evidence="4" key="1">
    <citation type="submission" date="2025-08" db="UniProtKB">
        <authorList>
            <consortium name="RefSeq"/>
        </authorList>
    </citation>
    <scope>IDENTIFICATION</scope>
    <source>
        <tissue evidence="4">Muscle</tissue>
    </source>
</reference>
<dbReference type="InterPro" id="IPR003599">
    <property type="entry name" value="Ig_sub"/>
</dbReference>
<dbReference type="SMART" id="SM00408">
    <property type="entry name" value="IGc2"/>
    <property type="match status" value="6"/>
</dbReference>
<dbReference type="GeneID" id="106473653"/>
<feature type="domain" description="Ig-like" evidence="2">
    <location>
        <begin position="10"/>
        <end position="103"/>
    </location>
</feature>
<evidence type="ECO:0000313" key="4">
    <source>
        <dbReference type="RefSeq" id="XP_022257770.1"/>
    </source>
</evidence>
<dbReference type="PANTHER" id="PTHR10075:SF100">
    <property type="entry name" value="FASCICLIN-2"/>
    <property type="match status" value="1"/>
</dbReference>
<feature type="domain" description="Ig-like" evidence="2">
    <location>
        <begin position="689"/>
        <end position="726"/>
    </location>
</feature>
<feature type="domain" description="Ig-like" evidence="2">
    <location>
        <begin position="313"/>
        <end position="399"/>
    </location>
</feature>
<gene>
    <name evidence="4" type="primary">LOC106473653</name>
</gene>
<dbReference type="InterPro" id="IPR013783">
    <property type="entry name" value="Ig-like_fold"/>
</dbReference>
<dbReference type="CDD" id="cd20958">
    <property type="entry name" value="IgI_5_Dscam"/>
    <property type="match status" value="1"/>
</dbReference>